<keyword evidence="1" id="KW-0812">Transmembrane</keyword>
<feature type="transmembrane region" description="Helical" evidence="1">
    <location>
        <begin position="289"/>
        <end position="307"/>
    </location>
</feature>
<comment type="caution">
    <text evidence="2">The sequence shown here is derived from an EMBL/GenBank/DDBJ whole genome shotgun (WGS) entry which is preliminary data.</text>
</comment>
<feature type="transmembrane region" description="Helical" evidence="1">
    <location>
        <begin position="187"/>
        <end position="205"/>
    </location>
</feature>
<feature type="transmembrane region" description="Helical" evidence="1">
    <location>
        <begin position="314"/>
        <end position="333"/>
    </location>
</feature>
<accession>A0A7W5B1D0</accession>
<keyword evidence="1" id="KW-1133">Transmembrane helix</keyword>
<gene>
    <name evidence="2" type="ORF">FHS18_004751</name>
</gene>
<evidence type="ECO:0000313" key="2">
    <source>
        <dbReference type="EMBL" id="MBB3112650.1"/>
    </source>
</evidence>
<feature type="transmembrane region" description="Helical" evidence="1">
    <location>
        <begin position="96"/>
        <end position="115"/>
    </location>
</feature>
<reference evidence="2 3" key="1">
    <citation type="submission" date="2020-08" db="EMBL/GenBank/DDBJ databases">
        <title>Genomic Encyclopedia of Type Strains, Phase III (KMG-III): the genomes of soil and plant-associated and newly described type strains.</title>
        <authorList>
            <person name="Whitman W."/>
        </authorList>
    </citation>
    <scope>NUCLEOTIDE SEQUENCE [LARGE SCALE GENOMIC DNA]</scope>
    <source>
        <strain evidence="2 3">CECT 5862</strain>
    </source>
</reference>
<feature type="transmembrane region" description="Helical" evidence="1">
    <location>
        <begin position="217"/>
        <end position="235"/>
    </location>
</feature>
<feature type="transmembrane region" description="Helical" evidence="1">
    <location>
        <begin position="163"/>
        <end position="180"/>
    </location>
</feature>
<protein>
    <submittedName>
        <fullName evidence="2">Uncharacterized protein</fullName>
    </submittedName>
</protein>
<dbReference type="RefSeq" id="WP_183602763.1">
    <property type="nucleotide sequence ID" value="NZ_JACHXK010000013.1"/>
</dbReference>
<keyword evidence="1" id="KW-0472">Membrane</keyword>
<feature type="transmembrane region" description="Helical" evidence="1">
    <location>
        <begin position="345"/>
        <end position="363"/>
    </location>
</feature>
<feature type="transmembrane region" description="Helical" evidence="1">
    <location>
        <begin position="122"/>
        <end position="143"/>
    </location>
</feature>
<feature type="transmembrane region" description="Helical" evidence="1">
    <location>
        <begin position="69"/>
        <end position="90"/>
    </location>
</feature>
<evidence type="ECO:0000313" key="3">
    <source>
        <dbReference type="Proteomes" id="UP000570361"/>
    </source>
</evidence>
<keyword evidence="3" id="KW-1185">Reference proteome</keyword>
<feature type="transmembrane region" description="Helical" evidence="1">
    <location>
        <begin position="247"/>
        <end position="269"/>
    </location>
</feature>
<sequence length="374" mass="42812">MSDEHATFGQDKALKRASFVTLLPCGGDLLLRAQGITSCGLLLDVHFVDTLTLLKVTMALLGLLPMTPFLLNITPLKIGTIMGTIFRGVFGVSSNSYWYLGLSFISIILLVIVFYRKRSLHTYLQFFIGVELLYIIEAVIYIFLGSYEYHPKLLCNRYYDSHLGALTSNLISIPSLALVLSVYQLGWLWIVGFIALLAGIEWLFVELHIYSLHWWRIGYTSLGLLFYFPLIKKIYPWMLKAKKGVSRAFLLFFCLGPLSGTAQFLPFMLFSSRVYRPGWFSDPAYDTSAFGIVYYLSVVLVTTLLLMVSWKYRWIKYACLETILIIATLLLKRNGILISQVWWDVYLYLLFPLLILMIGKTFGKHLARGETPRF</sequence>
<evidence type="ECO:0000256" key="1">
    <source>
        <dbReference type="SAM" id="Phobius"/>
    </source>
</evidence>
<dbReference type="EMBL" id="JACHXK010000013">
    <property type="protein sequence ID" value="MBB3112650.1"/>
    <property type="molecule type" value="Genomic_DNA"/>
</dbReference>
<dbReference type="AlphaFoldDB" id="A0A7W5B1D0"/>
<name>A0A7W5B1D0_9BACL</name>
<organism evidence="2 3">
    <name type="scientific">Paenibacillus phyllosphaerae</name>
    <dbReference type="NCBI Taxonomy" id="274593"/>
    <lineage>
        <taxon>Bacteria</taxon>
        <taxon>Bacillati</taxon>
        <taxon>Bacillota</taxon>
        <taxon>Bacilli</taxon>
        <taxon>Bacillales</taxon>
        <taxon>Paenibacillaceae</taxon>
        <taxon>Paenibacillus</taxon>
    </lineage>
</organism>
<proteinExistence type="predicted"/>
<dbReference type="Proteomes" id="UP000570361">
    <property type="component" value="Unassembled WGS sequence"/>
</dbReference>